<name>A0A5R9FGV9_9BACL</name>
<accession>A0A5R9FGV9</accession>
<feature type="region of interest" description="Disordered" evidence="1">
    <location>
        <begin position="1"/>
        <end position="24"/>
    </location>
</feature>
<comment type="caution">
    <text evidence="2">The sequence shown here is derived from an EMBL/GenBank/DDBJ whole genome shotgun (WGS) entry which is preliminary data.</text>
</comment>
<dbReference type="InterPro" id="IPR012851">
    <property type="entry name" value="Spore_coat_CotF-like"/>
</dbReference>
<protein>
    <submittedName>
        <fullName evidence="2">Spore coat protein</fullName>
    </submittedName>
</protein>
<feature type="compositionally biased region" description="Polar residues" evidence="1">
    <location>
        <begin position="1"/>
        <end position="16"/>
    </location>
</feature>
<dbReference type="Gene3D" id="1.20.1260.10">
    <property type="match status" value="1"/>
</dbReference>
<dbReference type="RefSeq" id="WP_138121961.1">
    <property type="nucleotide sequence ID" value="NZ_SWLG01000001.1"/>
</dbReference>
<evidence type="ECO:0000313" key="2">
    <source>
        <dbReference type="EMBL" id="TLS38775.1"/>
    </source>
</evidence>
<keyword evidence="2" id="KW-0946">Virion</keyword>
<evidence type="ECO:0000313" key="3">
    <source>
        <dbReference type="Proteomes" id="UP000308230"/>
    </source>
</evidence>
<gene>
    <name evidence="2" type="ORF">FCL54_00195</name>
</gene>
<organism evidence="2 3">
    <name type="scientific">Exobacillus caeni</name>
    <dbReference type="NCBI Taxonomy" id="2574798"/>
    <lineage>
        <taxon>Bacteria</taxon>
        <taxon>Bacillati</taxon>
        <taxon>Bacillota</taxon>
        <taxon>Bacilli</taxon>
        <taxon>Bacillales</taxon>
        <taxon>Guptibacillaceae</taxon>
        <taxon>Exobacillus</taxon>
    </lineage>
</organism>
<dbReference type="OrthoDB" id="1647790at2"/>
<proteinExistence type="predicted"/>
<dbReference type="Pfam" id="PF07875">
    <property type="entry name" value="Coat_F"/>
    <property type="match status" value="1"/>
</dbReference>
<dbReference type="EMBL" id="SWLG01000001">
    <property type="protein sequence ID" value="TLS38775.1"/>
    <property type="molecule type" value="Genomic_DNA"/>
</dbReference>
<sequence>MNQNQSKIKNPKTSVPKTPLMNDRDFSNDMLATEKYMTDSYCTALNEASHEALYDDLITIFNETQQCQRDFFNLMFQKGWYKLEPATEQQIQQSHQQFTNYTTTQFPYDGKTMM</sequence>
<reference evidence="2 3" key="1">
    <citation type="submission" date="2019-04" db="EMBL/GenBank/DDBJ databases">
        <title>Bacillus caeni sp. nov., a bacterium isolated from mangrove sediment.</title>
        <authorList>
            <person name="Huang H."/>
            <person name="Mo K."/>
            <person name="Hu Y."/>
        </authorList>
    </citation>
    <scope>NUCLEOTIDE SEQUENCE [LARGE SCALE GENOMIC DNA]</scope>
    <source>
        <strain evidence="2 3">HB172195</strain>
    </source>
</reference>
<dbReference type="InterPro" id="IPR012347">
    <property type="entry name" value="Ferritin-like"/>
</dbReference>
<evidence type="ECO:0000256" key="1">
    <source>
        <dbReference type="SAM" id="MobiDB-lite"/>
    </source>
</evidence>
<keyword evidence="3" id="KW-1185">Reference proteome</keyword>
<keyword evidence="2" id="KW-0167">Capsid protein</keyword>
<dbReference type="AlphaFoldDB" id="A0A5R9FGV9"/>
<dbReference type="Proteomes" id="UP000308230">
    <property type="component" value="Unassembled WGS sequence"/>
</dbReference>